<evidence type="ECO:0000313" key="3">
    <source>
        <dbReference type="EMBL" id="HFC92384.1"/>
    </source>
</evidence>
<dbReference type="PIRSF" id="PIRSF020419">
    <property type="entry name" value="Fe_uptake_reg_CjrA_prd"/>
    <property type="match status" value="1"/>
</dbReference>
<dbReference type="InterPro" id="IPR016773">
    <property type="entry name" value="Fe3_uptake_reg_CjrA_prd"/>
</dbReference>
<dbReference type="Pfam" id="PF04187">
    <property type="entry name" value="Cofac_haem_bdg"/>
    <property type="match status" value="1"/>
</dbReference>
<dbReference type="InterPro" id="IPR007314">
    <property type="entry name" value="Cofac_haem-bd_dom"/>
</dbReference>
<reference evidence="3" key="1">
    <citation type="journal article" date="2020" name="mSystems">
        <title>Genome- and Community-Level Interaction Insights into Carbon Utilization and Element Cycling Functions of Hydrothermarchaeota in Hydrothermal Sediment.</title>
        <authorList>
            <person name="Zhou Z."/>
            <person name="Liu Y."/>
            <person name="Xu W."/>
            <person name="Pan J."/>
            <person name="Luo Z.H."/>
            <person name="Li M."/>
        </authorList>
    </citation>
    <scope>NUCLEOTIDE SEQUENCE [LARGE SCALE GENOMIC DNA]</scope>
    <source>
        <strain evidence="3">HyVt-493</strain>
    </source>
</reference>
<dbReference type="SUPFAM" id="SSF159501">
    <property type="entry name" value="EreA/ChaN-like"/>
    <property type="match status" value="1"/>
</dbReference>
<accession>A0A7V2SZM5</accession>
<organism evidence="3">
    <name type="scientific">Leucothrix mucor</name>
    <dbReference type="NCBI Taxonomy" id="45248"/>
    <lineage>
        <taxon>Bacteria</taxon>
        <taxon>Pseudomonadati</taxon>
        <taxon>Pseudomonadota</taxon>
        <taxon>Gammaproteobacteria</taxon>
        <taxon>Thiotrichales</taxon>
        <taxon>Thiotrichaceae</taxon>
        <taxon>Leucothrix</taxon>
    </lineage>
</organism>
<proteinExistence type="predicted"/>
<protein>
    <submittedName>
        <fullName evidence="3">Iron-regulated protein</fullName>
    </submittedName>
</protein>
<feature type="non-terminal residue" evidence="3">
    <location>
        <position position="338"/>
    </location>
</feature>
<feature type="chain" id="PRO_5031448421" evidence="1">
    <location>
        <begin position="21"/>
        <end position="338"/>
    </location>
</feature>
<comment type="caution">
    <text evidence="3">The sequence shown here is derived from an EMBL/GenBank/DDBJ whole genome shotgun (WGS) entry which is preliminary data.</text>
</comment>
<dbReference type="Gene3D" id="3.40.50.11550">
    <property type="match status" value="1"/>
</dbReference>
<dbReference type="CDD" id="cd14727">
    <property type="entry name" value="ChanN-like"/>
    <property type="match status" value="1"/>
</dbReference>
<evidence type="ECO:0000259" key="2">
    <source>
        <dbReference type="Pfam" id="PF04187"/>
    </source>
</evidence>
<dbReference type="Proteomes" id="UP000885750">
    <property type="component" value="Unassembled WGS sequence"/>
</dbReference>
<dbReference type="AlphaFoldDB" id="A0A7V2SZM5"/>
<dbReference type="PROSITE" id="PS51257">
    <property type="entry name" value="PROKAR_LIPOPROTEIN"/>
    <property type="match status" value="1"/>
</dbReference>
<name>A0A7V2SZM5_LEUMU</name>
<sequence length="338" mass="38390">MNYMKIMIACLSLMALSACSSNLMMPQSAVSSVKTNINTSRHINVIALKNMSTLTSITPQLAQSKVVLVGESHTTYGDHLNQLAIIKNLRPHWKQMAIGLEFVQYPFQQGLDDYIAGKIDQEEMLRKTKWYERWLYDYRLYRPIFEYAKQQKIPLIALNTPREITKRISNVGIKGLNKAERAQLPQQIDQSNKRYRKKLEAVYSQHGGKSRSKKFERFYQAQLAWDETMADQAAKFIRKNPDYHMVILAGRGHMEDRHGIPSRLQRRINSKPIVVLNGVNGSPSASQADYLLFSPEIKLPKAGKMGIFMKDTAKGVLISKTMKGGASAKVGLKKDDLI</sequence>
<dbReference type="EMBL" id="DRMS01000233">
    <property type="protein sequence ID" value="HFC92384.1"/>
    <property type="molecule type" value="Genomic_DNA"/>
</dbReference>
<feature type="signal peptide" evidence="1">
    <location>
        <begin position="1"/>
        <end position="20"/>
    </location>
</feature>
<feature type="domain" description="Haem-binding uptake Tiki superfamily ChaN" evidence="2">
    <location>
        <begin position="60"/>
        <end position="264"/>
    </location>
</feature>
<gene>
    <name evidence="3" type="ORF">ENJ51_06175</name>
</gene>
<keyword evidence="1" id="KW-0732">Signal</keyword>
<evidence type="ECO:0000256" key="1">
    <source>
        <dbReference type="SAM" id="SignalP"/>
    </source>
</evidence>